<sequence length="304" mass="34437">MLATDNSSSWGYTNDASNPCFTQANNNSNNNRSVEYGYSKDLISENRRFPSFKQNSSSTTNKTPLSSITTLLSHKATIQIPVDENPNSDFQNHTTINAEEQRLEDDDDENEQEVEKEDVDVFIDFQAPASCHYGEFSRSSPVNYFNALQNNFEQNGATAPNVQKLWEFGNTGTPSTPYQFSCPSFYTTSSAIHQNTSTNLCNNQVVPTSRKRRQAANARERKRMEGLNKAFDALRNVVPSISRRRKLSKYETLQMALNYIAELGRLLNKDEDKKETSSTEDKESAAKSETQKNTNIKMEILKKM</sequence>
<evidence type="ECO:0000256" key="2">
    <source>
        <dbReference type="ARBA" id="ARBA00022473"/>
    </source>
</evidence>
<keyword evidence="5" id="KW-0539">Nucleus</keyword>
<dbReference type="PANTHER" id="PTHR19290:SF162">
    <property type="entry name" value="TRANSCRIPTION FACTOR ATOH7"/>
    <property type="match status" value="1"/>
</dbReference>
<comment type="subcellular location">
    <subcellularLocation>
        <location evidence="1">Nucleus</location>
    </subcellularLocation>
</comment>
<comment type="caution">
    <text evidence="8">The sequence shown here is derived from an EMBL/GenBank/DDBJ whole genome shotgun (WGS) entry which is preliminary data.</text>
</comment>
<evidence type="ECO:0000256" key="5">
    <source>
        <dbReference type="ARBA" id="ARBA00023242"/>
    </source>
</evidence>
<feature type="region of interest" description="Disordered" evidence="6">
    <location>
        <begin position="268"/>
        <end position="304"/>
    </location>
</feature>
<dbReference type="Proteomes" id="UP001642483">
    <property type="component" value="Unassembled WGS sequence"/>
</dbReference>
<evidence type="ECO:0000256" key="4">
    <source>
        <dbReference type="ARBA" id="ARBA00022902"/>
    </source>
</evidence>
<evidence type="ECO:0000259" key="7">
    <source>
        <dbReference type="PROSITE" id="PS50888"/>
    </source>
</evidence>
<evidence type="ECO:0000313" key="9">
    <source>
        <dbReference type="Proteomes" id="UP001642483"/>
    </source>
</evidence>
<keyword evidence="2" id="KW-0217">Developmental protein</keyword>
<dbReference type="InterPro" id="IPR050359">
    <property type="entry name" value="bHLH_transcription_factors"/>
</dbReference>
<gene>
    <name evidence="8" type="ORF">CVLEPA_LOCUS5236</name>
</gene>
<dbReference type="InterPro" id="IPR036638">
    <property type="entry name" value="HLH_DNA-bd_sf"/>
</dbReference>
<evidence type="ECO:0000256" key="3">
    <source>
        <dbReference type="ARBA" id="ARBA00022782"/>
    </source>
</evidence>
<dbReference type="Gene3D" id="4.10.280.10">
    <property type="entry name" value="Helix-loop-helix DNA-binding domain"/>
    <property type="match status" value="1"/>
</dbReference>
<dbReference type="PROSITE" id="PS50888">
    <property type="entry name" value="BHLH"/>
    <property type="match status" value="1"/>
</dbReference>
<keyword evidence="9" id="KW-1185">Reference proteome</keyword>
<dbReference type="InterPro" id="IPR011598">
    <property type="entry name" value="bHLH_dom"/>
</dbReference>
<organism evidence="8 9">
    <name type="scientific">Clavelina lepadiformis</name>
    <name type="common">Light-bulb sea squirt</name>
    <name type="synonym">Ascidia lepadiformis</name>
    <dbReference type="NCBI Taxonomy" id="159417"/>
    <lineage>
        <taxon>Eukaryota</taxon>
        <taxon>Metazoa</taxon>
        <taxon>Chordata</taxon>
        <taxon>Tunicata</taxon>
        <taxon>Ascidiacea</taxon>
        <taxon>Aplousobranchia</taxon>
        <taxon>Clavelinidae</taxon>
        <taxon>Clavelina</taxon>
    </lineage>
</organism>
<feature type="compositionally biased region" description="Basic and acidic residues" evidence="6">
    <location>
        <begin position="268"/>
        <end position="290"/>
    </location>
</feature>
<dbReference type="SUPFAM" id="SSF47459">
    <property type="entry name" value="HLH, helix-loop-helix DNA-binding domain"/>
    <property type="match status" value="1"/>
</dbReference>
<keyword evidence="4" id="KW-0524">Neurogenesis</keyword>
<feature type="region of interest" description="Disordered" evidence="6">
    <location>
        <begin position="1"/>
        <end position="33"/>
    </location>
</feature>
<dbReference type="EMBL" id="CAWYQH010000024">
    <property type="protein sequence ID" value="CAK8675689.1"/>
    <property type="molecule type" value="Genomic_DNA"/>
</dbReference>
<reference evidence="8 9" key="1">
    <citation type="submission" date="2024-02" db="EMBL/GenBank/DDBJ databases">
        <authorList>
            <person name="Daric V."/>
            <person name="Darras S."/>
        </authorList>
    </citation>
    <scope>NUCLEOTIDE SEQUENCE [LARGE SCALE GENOMIC DNA]</scope>
</reference>
<accession>A0ABP0F7J5</accession>
<evidence type="ECO:0000256" key="6">
    <source>
        <dbReference type="SAM" id="MobiDB-lite"/>
    </source>
</evidence>
<dbReference type="Pfam" id="PF00010">
    <property type="entry name" value="HLH"/>
    <property type="match status" value="1"/>
</dbReference>
<evidence type="ECO:0000256" key="1">
    <source>
        <dbReference type="ARBA" id="ARBA00004123"/>
    </source>
</evidence>
<name>A0ABP0F7J5_CLALP</name>
<dbReference type="SMART" id="SM00353">
    <property type="entry name" value="HLH"/>
    <property type="match status" value="1"/>
</dbReference>
<proteinExistence type="predicted"/>
<protein>
    <recommendedName>
        <fullName evidence="7">BHLH domain-containing protein</fullName>
    </recommendedName>
</protein>
<dbReference type="PANTHER" id="PTHR19290">
    <property type="entry name" value="BASIC HELIX-LOOP-HELIX PROTEIN NEUROGENIN-RELATED"/>
    <property type="match status" value="1"/>
</dbReference>
<evidence type="ECO:0000313" key="8">
    <source>
        <dbReference type="EMBL" id="CAK8675689.1"/>
    </source>
</evidence>
<keyword evidence="3" id="KW-0221">Differentiation</keyword>
<feature type="domain" description="BHLH" evidence="7">
    <location>
        <begin position="211"/>
        <end position="263"/>
    </location>
</feature>
<feature type="compositionally biased region" description="Polar residues" evidence="6">
    <location>
        <begin position="1"/>
        <end position="24"/>
    </location>
</feature>